<evidence type="ECO:0000256" key="3">
    <source>
        <dbReference type="ARBA" id="ARBA00022475"/>
    </source>
</evidence>
<dbReference type="Proteomes" id="UP001597214">
    <property type="component" value="Unassembled WGS sequence"/>
</dbReference>
<evidence type="ECO:0000256" key="1">
    <source>
        <dbReference type="ARBA" id="ARBA00004651"/>
    </source>
</evidence>
<keyword evidence="10" id="KW-1185">Reference proteome</keyword>
<feature type="domain" description="ABC transmembrane type-1" evidence="8">
    <location>
        <begin position="77"/>
        <end position="275"/>
    </location>
</feature>
<evidence type="ECO:0000256" key="6">
    <source>
        <dbReference type="ARBA" id="ARBA00023136"/>
    </source>
</evidence>
<comment type="similarity">
    <text evidence="7">Belongs to the binding-protein-dependent transport system permease family.</text>
</comment>
<dbReference type="PANTHER" id="PTHR30465">
    <property type="entry name" value="INNER MEMBRANE ABC TRANSPORTER"/>
    <property type="match status" value="1"/>
</dbReference>
<feature type="transmembrane region" description="Helical" evidence="7">
    <location>
        <begin position="199"/>
        <end position="219"/>
    </location>
</feature>
<evidence type="ECO:0000313" key="9">
    <source>
        <dbReference type="EMBL" id="MFD1735127.1"/>
    </source>
</evidence>
<sequence length="289" mass="33563">MPRIFEISIQFLVACVGIIFVGAIPSLFNTVNGSFVNSTSYYETIKEIIQGISQYKSLTYDWNGVERDLFPFLFEPVFYSITILICALLLAYLVSTLFTFLTMLLPAKHRGKSKLFIYLFESLPDILIVFLMQFFIIYFYKKTNILLLNFVSLQEERAYLLPILCLAIFPTIQLYRLSMLLFEQELTKDYVYLAKMKGVSYYSVLLVHILRNATVSLFFQSKKAVWFMLSNLFILEYLFNIFGITRFLTQYMTPTIFTIGLLLFFIPIFILYNIAESIVKNVVSGGESL</sequence>
<dbReference type="EMBL" id="JBHUEM010000001">
    <property type="protein sequence ID" value="MFD1735127.1"/>
    <property type="molecule type" value="Genomic_DNA"/>
</dbReference>
<comment type="caution">
    <text evidence="9">The sequence shown here is derived from an EMBL/GenBank/DDBJ whole genome shotgun (WGS) entry which is preliminary data.</text>
</comment>
<gene>
    <name evidence="9" type="ORF">ACFSCX_00990</name>
</gene>
<dbReference type="PANTHER" id="PTHR30465:SF44">
    <property type="entry name" value="ABC-TYPE DIPEPTIDE_OLIGOPEPTIDE TRANSPORT SYSTEM, PERMEASE COMPONENT"/>
    <property type="match status" value="1"/>
</dbReference>
<dbReference type="InterPro" id="IPR035906">
    <property type="entry name" value="MetI-like_sf"/>
</dbReference>
<dbReference type="SUPFAM" id="SSF161098">
    <property type="entry name" value="MetI-like"/>
    <property type="match status" value="1"/>
</dbReference>
<evidence type="ECO:0000259" key="8">
    <source>
        <dbReference type="PROSITE" id="PS50928"/>
    </source>
</evidence>
<keyword evidence="6 7" id="KW-0472">Membrane</keyword>
<dbReference type="RefSeq" id="WP_377926214.1">
    <property type="nucleotide sequence ID" value="NZ_JBHUEM010000001.1"/>
</dbReference>
<keyword evidence="5 7" id="KW-1133">Transmembrane helix</keyword>
<evidence type="ECO:0000256" key="2">
    <source>
        <dbReference type="ARBA" id="ARBA00022448"/>
    </source>
</evidence>
<comment type="subcellular location">
    <subcellularLocation>
        <location evidence="1 7">Cell membrane</location>
        <topology evidence="1 7">Multi-pass membrane protein</topology>
    </subcellularLocation>
</comment>
<evidence type="ECO:0000256" key="7">
    <source>
        <dbReference type="RuleBase" id="RU363032"/>
    </source>
</evidence>
<feature type="transmembrane region" description="Helical" evidence="7">
    <location>
        <begin position="225"/>
        <end position="244"/>
    </location>
</feature>
<feature type="transmembrane region" description="Helical" evidence="7">
    <location>
        <begin position="159"/>
        <end position="178"/>
    </location>
</feature>
<evidence type="ECO:0000256" key="4">
    <source>
        <dbReference type="ARBA" id="ARBA00022692"/>
    </source>
</evidence>
<name>A0ABW4LJ57_9BACI</name>
<dbReference type="PROSITE" id="PS50928">
    <property type="entry name" value="ABC_TM1"/>
    <property type="match status" value="1"/>
</dbReference>
<feature type="transmembrane region" description="Helical" evidence="7">
    <location>
        <begin position="115"/>
        <end position="139"/>
    </location>
</feature>
<dbReference type="InterPro" id="IPR000515">
    <property type="entry name" value="MetI-like"/>
</dbReference>
<evidence type="ECO:0000256" key="5">
    <source>
        <dbReference type="ARBA" id="ARBA00022989"/>
    </source>
</evidence>
<dbReference type="Pfam" id="PF00528">
    <property type="entry name" value="BPD_transp_1"/>
    <property type="match status" value="1"/>
</dbReference>
<accession>A0ABW4LJ57</accession>
<organism evidence="9 10">
    <name type="scientific">Bacillus salitolerans</name>
    <dbReference type="NCBI Taxonomy" id="1437434"/>
    <lineage>
        <taxon>Bacteria</taxon>
        <taxon>Bacillati</taxon>
        <taxon>Bacillota</taxon>
        <taxon>Bacilli</taxon>
        <taxon>Bacillales</taxon>
        <taxon>Bacillaceae</taxon>
        <taxon>Bacillus</taxon>
    </lineage>
</organism>
<keyword evidence="4 7" id="KW-0812">Transmembrane</keyword>
<proteinExistence type="inferred from homology"/>
<feature type="transmembrane region" description="Helical" evidence="7">
    <location>
        <begin position="256"/>
        <end position="275"/>
    </location>
</feature>
<evidence type="ECO:0000313" key="10">
    <source>
        <dbReference type="Proteomes" id="UP001597214"/>
    </source>
</evidence>
<feature type="transmembrane region" description="Helical" evidence="7">
    <location>
        <begin position="7"/>
        <end position="28"/>
    </location>
</feature>
<reference evidence="10" key="1">
    <citation type="journal article" date="2019" name="Int. J. Syst. Evol. Microbiol.">
        <title>The Global Catalogue of Microorganisms (GCM) 10K type strain sequencing project: providing services to taxonomists for standard genome sequencing and annotation.</title>
        <authorList>
            <consortium name="The Broad Institute Genomics Platform"/>
            <consortium name="The Broad Institute Genome Sequencing Center for Infectious Disease"/>
            <person name="Wu L."/>
            <person name="Ma J."/>
        </authorList>
    </citation>
    <scope>NUCLEOTIDE SEQUENCE [LARGE SCALE GENOMIC DNA]</scope>
    <source>
        <strain evidence="10">CCUG 49339</strain>
    </source>
</reference>
<keyword evidence="3" id="KW-1003">Cell membrane</keyword>
<keyword evidence="2 7" id="KW-0813">Transport</keyword>
<feature type="transmembrane region" description="Helical" evidence="7">
    <location>
        <begin position="77"/>
        <end position="103"/>
    </location>
</feature>
<protein>
    <submittedName>
        <fullName evidence="9">ABC transporter permease subunit</fullName>
    </submittedName>
</protein>